<dbReference type="PANTHER" id="PTHR45651">
    <property type="entry name" value="CYCLIC NUCLEOTIDE-GATED ION CHANNEL 15-RELATED-RELATED"/>
    <property type="match status" value="1"/>
</dbReference>
<feature type="domain" description="Ion transport" evidence="8">
    <location>
        <begin position="45"/>
        <end position="375"/>
    </location>
</feature>
<organism evidence="9 10">
    <name type="scientific">Ziziphus jujuba</name>
    <name type="common">Chinese jujube</name>
    <name type="synonym">Ziziphus sativa</name>
    <dbReference type="NCBI Taxonomy" id="326968"/>
    <lineage>
        <taxon>Eukaryota</taxon>
        <taxon>Viridiplantae</taxon>
        <taxon>Streptophyta</taxon>
        <taxon>Embryophyta</taxon>
        <taxon>Tracheophyta</taxon>
        <taxon>Spermatophyta</taxon>
        <taxon>Magnoliopsida</taxon>
        <taxon>eudicotyledons</taxon>
        <taxon>Gunneridae</taxon>
        <taxon>Pentapetalae</taxon>
        <taxon>rosids</taxon>
        <taxon>fabids</taxon>
        <taxon>Rosales</taxon>
        <taxon>Rhamnaceae</taxon>
        <taxon>Paliureae</taxon>
        <taxon>Ziziphus</taxon>
    </lineage>
</organism>
<evidence type="ECO:0000313" key="10">
    <source>
        <dbReference type="RefSeq" id="XP_024934717.2"/>
    </source>
</evidence>
<feature type="transmembrane region" description="Helical" evidence="7">
    <location>
        <begin position="137"/>
        <end position="161"/>
    </location>
</feature>
<keyword evidence="2 7" id="KW-0812">Transmembrane</keyword>
<feature type="transmembrane region" description="Helical" evidence="7">
    <location>
        <begin position="213"/>
        <end position="234"/>
    </location>
</feature>
<keyword evidence="5" id="KW-1071">Ligand-gated ion channel</keyword>
<dbReference type="Gene3D" id="1.10.287.70">
    <property type="match status" value="1"/>
</dbReference>
<keyword evidence="3 7" id="KW-1133">Transmembrane helix</keyword>
<evidence type="ECO:0000256" key="6">
    <source>
        <dbReference type="ARBA" id="ARBA00023303"/>
    </source>
</evidence>
<comment type="subcellular location">
    <subcellularLocation>
        <location evidence="1">Membrane</location>
        <topology evidence="1">Multi-pass membrane protein</topology>
    </subcellularLocation>
</comment>
<dbReference type="GO" id="GO:0005216">
    <property type="term" value="F:monoatomic ion channel activity"/>
    <property type="evidence" value="ECO:0007669"/>
    <property type="project" value="InterPro"/>
</dbReference>
<evidence type="ECO:0000259" key="8">
    <source>
        <dbReference type="Pfam" id="PF00520"/>
    </source>
</evidence>
<accession>A0A6P6GKT5</accession>
<feature type="transmembrane region" description="Helical" evidence="7">
    <location>
        <begin position="339"/>
        <end position="361"/>
    </location>
</feature>
<name>A0A6P6GKT5_ZIZJJ</name>
<dbReference type="PANTHER" id="PTHR45651:SF68">
    <property type="entry name" value="ION TRANSPORT DOMAIN-CONTAINING PROTEIN"/>
    <property type="match status" value="1"/>
</dbReference>
<dbReference type="RefSeq" id="XP_024934717.2">
    <property type="nucleotide sequence ID" value="XM_025078949.3"/>
</dbReference>
<dbReference type="InterPro" id="IPR014710">
    <property type="entry name" value="RmlC-like_jellyroll"/>
</dbReference>
<evidence type="ECO:0000256" key="2">
    <source>
        <dbReference type="ARBA" id="ARBA00022692"/>
    </source>
</evidence>
<evidence type="ECO:0000256" key="7">
    <source>
        <dbReference type="SAM" id="Phobius"/>
    </source>
</evidence>
<feature type="transmembrane region" description="Helical" evidence="7">
    <location>
        <begin position="173"/>
        <end position="193"/>
    </location>
</feature>
<keyword evidence="9" id="KW-1185">Reference proteome</keyword>
<protein>
    <submittedName>
        <fullName evidence="10">Cyclic nucleotide-gated ion channel 1</fullName>
    </submittedName>
</protein>
<evidence type="ECO:0000256" key="4">
    <source>
        <dbReference type="ARBA" id="ARBA00023136"/>
    </source>
</evidence>
<evidence type="ECO:0000256" key="1">
    <source>
        <dbReference type="ARBA" id="ARBA00004141"/>
    </source>
</evidence>
<proteinExistence type="predicted"/>
<evidence type="ECO:0000256" key="5">
    <source>
        <dbReference type="ARBA" id="ARBA00023286"/>
    </source>
</evidence>
<keyword evidence="5" id="KW-0406">Ion transport</keyword>
<dbReference type="AlphaFoldDB" id="A0A6P6GKT5"/>
<dbReference type="InterPro" id="IPR018490">
    <property type="entry name" value="cNMP-bd_dom_sf"/>
</dbReference>
<sequence>MVDLEERAVRDLEERAASKSEQSIIGKISKRMRPLKMPDFLEWNKIFALACVVAVSLDPLFIYVPVINENNKCLTMDKTLATTAVAVRFLADIIYVGDIIYNVNKSSLELKRRGTWKTNKFFKINNFFKNALAIWKLSWRLILVDSLAILPIPQIIMLVSFKKVRGSGYLDERRLLSLILISQYVPRVFRIYISSKEATRVRDVLTDTVWIRGAFNFFLYILASHVFGAFWYFFAVQRETACWFQACERSGIANCGLDTFCDDHESAPTNYITLVHSKCPINVDPDDTIEELFDFGIFLDAIKSGLLGSYDFPRKLAYCFWWGLRNLSSLGSNLKTSSYFWETYFAISVSIVGLLLFLYLIGNMQTYLQLATTRSEERRLKMKQKEPQIDAWISRNNLDKEKKTIMEKVQHSLEVDKDINVETLVNALPHEYRRYITRELSRGTLKKYIILHQSNVNEEAIEKLVEAICEHMKPVAYKENSNIIRVGDPCQMVLITQGTVVVNTGSSGSNGGTCTNASAKQLNKDDIYGDNLLLTPEHDSPSGVTISNECVESLTEVEGFAVNAKDLMNVISNSHWGLSCSILP</sequence>
<dbReference type="Pfam" id="PF00520">
    <property type="entry name" value="Ion_trans"/>
    <property type="match status" value="1"/>
</dbReference>
<dbReference type="Proteomes" id="UP001652623">
    <property type="component" value="Chromosome 6"/>
</dbReference>
<feature type="transmembrane region" description="Helical" evidence="7">
    <location>
        <begin position="46"/>
        <end position="67"/>
    </location>
</feature>
<evidence type="ECO:0000313" key="9">
    <source>
        <dbReference type="Proteomes" id="UP001652623"/>
    </source>
</evidence>
<dbReference type="GO" id="GO:0016020">
    <property type="term" value="C:membrane"/>
    <property type="evidence" value="ECO:0007669"/>
    <property type="project" value="UniProtKB-SubCell"/>
</dbReference>
<keyword evidence="5" id="KW-0813">Transport</keyword>
<dbReference type="GeneID" id="107431258"/>
<reference evidence="10" key="1">
    <citation type="submission" date="2025-08" db="UniProtKB">
        <authorList>
            <consortium name="RefSeq"/>
        </authorList>
    </citation>
    <scope>IDENTIFICATION</scope>
    <source>
        <tissue evidence="10">Seedling</tissue>
    </source>
</reference>
<keyword evidence="6" id="KW-0407">Ion channel</keyword>
<keyword evidence="4 7" id="KW-0472">Membrane</keyword>
<dbReference type="SUPFAM" id="SSF81324">
    <property type="entry name" value="Voltage-gated potassium channels"/>
    <property type="match status" value="1"/>
</dbReference>
<gene>
    <name evidence="10" type="primary">LOC107431258</name>
</gene>
<evidence type="ECO:0000256" key="3">
    <source>
        <dbReference type="ARBA" id="ARBA00022989"/>
    </source>
</evidence>
<dbReference type="SUPFAM" id="SSF51206">
    <property type="entry name" value="cAMP-binding domain-like"/>
    <property type="match status" value="1"/>
</dbReference>
<dbReference type="Gene3D" id="2.60.120.10">
    <property type="entry name" value="Jelly Rolls"/>
    <property type="match status" value="1"/>
</dbReference>
<dbReference type="KEGG" id="zju:107431258"/>
<dbReference type="InterPro" id="IPR005821">
    <property type="entry name" value="Ion_trans_dom"/>
</dbReference>